<evidence type="ECO:0000313" key="2">
    <source>
        <dbReference type="Proteomes" id="UP001323405"/>
    </source>
</evidence>
<gene>
    <name evidence="1" type="ORF">QC762_0040730</name>
</gene>
<keyword evidence="2" id="KW-1185">Reference proteome</keyword>
<dbReference type="EMBL" id="JAFFHA010000004">
    <property type="protein sequence ID" value="KAK4656937.1"/>
    <property type="molecule type" value="Genomic_DNA"/>
</dbReference>
<evidence type="ECO:0000313" key="1">
    <source>
        <dbReference type="EMBL" id="KAK4656937.1"/>
    </source>
</evidence>
<reference evidence="1 2" key="1">
    <citation type="journal article" date="2023" name="bioRxiv">
        <title>High-quality genome assemblies of four members of thePodospora anserinaspecies complex.</title>
        <authorList>
            <person name="Ament-Velasquez S.L."/>
            <person name="Vogan A.A."/>
            <person name="Wallerman O."/>
            <person name="Hartmann F."/>
            <person name="Gautier V."/>
            <person name="Silar P."/>
            <person name="Giraud T."/>
            <person name="Johannesson H."/>
        </authorList>
    </citation>
    <scope>NUCLEOTIDE SEQUENCE [LARGE SCALE GENOMIC DNA]</scope>
    <source>
        <strain evidence="1 2">CBS 415.72m</strain>
    </source>
</reference>
<name>A0ABR0GMG6_9PEZI</name>
<dbReference type="GeneID" id="87902939"/>
<accession>A0ABR0GMG6</accession>
<dbReference type="Proteomes" id="UP001323405">
    <property type="component" value="Unassembled WGS sequence"/>
</dbReference>
<dbReference type="RefSeq" id="XP_062745912.1">
    <property type="nucleotide sequence ID" value="XM_062883359.1"/>
</dbReference>
<comment type="caution">
    <text evidence="1">The sequence shown here is derived from an EMBL/GenBank/DDBJ whole genome shotgun (WGS) entry which is preliminary data.</text>
</comment>
<protein>
    <submittedName>
        <fullName evidence="1">Uncharacterized protein</fullName>
    </submittedName>
</protein>
<organism evidence="1 2">
    <name type="scientific">Podospora pseudocomata</name>
    <dbReference type="NCBI Taxonomy" id="2093779"/>
    <lineage>
        <taxon>Eukaryota</taxon>
        <taxon>Fungi</taxon>
        <taxon>Dikarya</taxon>
        <taxon>Ascomycota</taxon>
        <taxon>Pezizomycotina</taxon>
        <taxon>Sordariomycetes</taxon>
        <taxon>Sordariomycetidae</taxon>
        <taxon>Sordariales</taxon>
        <taxon>Podosporaceae</taxon>
        <taxon>Podospora</taxon>
    </lineage>
</organism>
<proteinExistence type="predicted"/>
<sequence>MYRIQQSVLRPHCLGSRHYRTKYLRDQDFIVYGLFARIKPTHTPVTCPPLSPNKKARIHLHINIAPEY</sequence>